<name>A0A9P2H5H4_MYCTX</name>
<accession>A0A9P2H5H4</accession>
<evidence type="ECO:0000313" key="1">
    <source>
        <dbReference type="EMBL" id="EFD42051.2"/>
    </source>
</evidence>
<dbReference type="EMBL" id="GG663503">
    <property type="protein sequence ID" value="EFD42051.2"/>
    <property type="molecule type" value="Genomic_DNA"/>
</dbReference>
<proteinExistence type="predicted"/>
<gene>
    <name evidence="1" type="ORF">TBOG_00886</name>
</gene>
<sequence>MTTYYYVLLSVTTWVGLRHEAKRELVYRGRRSIGRMPREWACRRSRRFAANGVDAAR</sequence>
<dbReference type="SMR" id="A0A9P2H5H4"/>
<organism evidence="1 2">
    <name type="scientific">Mycobacterium tuberculosis variant africanum K85</name>
    <dbReference type="NCBI Taxonomy" id="611304"/>
    <lineage>
        <taxon>Bacteria</taxon>
        <taxon>Bacillati</taxon>
        <taxon>Actinomycetota</taxon>
        <taxon>Actinomycetes</taxon>
        <taxon>Mycobacteriales</taxon>
        <taxon>Mycobacteriaceae</taxon>
        <taxon>Mycobacterium</taxon>
        <taxon>Mycobacterium tuberculosis complex</taxon>
    </lineage>
</organism>
<protein>
    <submittedName>
        <fullName evidence="1">Antitoxin</fullName>
    </submittedName>
</protein>
<dbReference type="Proteomes" id="UP000005088">
    <property type="component" value="Unassembled WGS sequence"/>
</dbReference>
<evidence type="ECO:0000313" key="2">
    <source>
        <dbReference type="Proteomes" id="UP000005088"/>
    </source>
</evidence>
<reference evidence="2" key="1">
    <citation type="submission" date="2009-03" db="EMBL/GenBank/DDBJ databases">
        <title>The Genome Sequence of Mycobacterium africanum strain K85 (originally listed here as Mycobacterium tuberculosis).</title>
        <authorList>
            <consortium name="The Broad Institute Genome Sequencing Platform"/>
            <person name="Small P."/>
            <person name="Gagneaux S."/>
            <person name="Hopewell P."/>
            <person name="Young S.K."/>
            <person name="Kodira C.D."/>
            <person name="Zeng Q."/>
            <person name="Koehrsen M."/>
            <person name="Alvarado L."/>
            <person name="Berlin A."/>
            <person name="Borenstein D."/>
            <person name="Chen Z."/>
            <person name="Engels R."/>
            <person name="Freedman E."/>
            <person name="Gellesch M."/>
            <person name="Goldberg J."/>
            <person name="Griggs A."/>
            <person name="Gujja S."/>
            <person name="Heiman D."/>
            <person name="Hepburn T."/>
            <person name="Howarth C."/>
            <person name="Jen D."/>
            <person name="Larson L."/>
            <person name="Lewis B."/>
            <person name="Mehta T."/>
            <person name="Park D."/>
            <person name="Pearson M."/>
            <person name="Roberts A."/>
            <person name="Saif S."/>
            <person name="Shea T."/>
            <person name="Shenoy N."/>
            <person name="Sisk P."/>
            <person name="Stolte C."/>
            <person name="Sykes S."/>
            <person name="Walk T."/>
            <person name="White J."/>
            <person name="Yandava C."/>
            <person name="Nusbaum C."/>
            <person name="Galagan J."/>
            <person name="Birren B."/>
        </authorList>
    </citation>
    <scope>NUCLEOTIDE SEQUENCE [LARGE SCALE GENOMIC DNA]</scope>
    <source>
        <strain evidence="2">K85</strain>
    </source>
</reference>
<dbReference type="AlphaFoldDB" id="A0A9P2H5H4"/>